<dbReference type="PROSITE" id="PS00061">
    <property type="entry name" value="ADH_SHORT"/>
    <property type="match status" value="1"/>
</dbReference>
<dbReference type="PANTHER" id="PTHR42760">
    <property type="entry name" value="SHORT-CHAIN DEHYDROGENASES/REDUCTASES FAMILY MEMBER"/>
    <property type="match status" value="1"/>
</dbReference>
<keyword evidence="4" id="KW-1185">Reference proteome</keyword>
<evidence type="ECO:0000313" key="3">
    <source>
        <dbReference type="EMBL" id="MEB3512495.1"/>
    </source>
</evidence>
<dbReference type="InterPro" id="IPR036291">
    <property type="entry name" value="NAD(P)-bd_dom_sf"/>
</dbReference>
<comment type="similarity">
    <text evidence="1">Belongs to the short-chain dehydrogenases/reductases (SDR) family.</text>
</comment>
<proteinExistence type="inferred from homology"/>
<evidence type="ECO:0000259" key="2">
    <source>
        <dbReference type="SMART" id="SM00822"/>
    </source>
</evidence>
<dbReference type="SUPFAM" id="SSF51735">
    <property type="entry name" value="NAD(P)-binding Rossmann-fold domains"/>
    <property type="match status" value="1"/>
</dbReference>
<comment type="caution">
    <text evidence="3">The sequence shown here is derived from an EMBL/GenBank/DDBJ whole genome shotgun (WGS) entry which is preliminary data.</text>
</comment>
<dbReference type="InterPro" id="IPR057326">
    <property type="entry name" value="KR_dom"/>
</dbReference>
<organism evidence="3 4">
    <name type="scientific">Nocardia implantans</name>
    <dbReference type="NCBI Taxonomy" id="3108168"/>
    <lineage>
        <taxon>Bacteria</taxon>
        <taxon>Bacillati</taxon>
        <taxon>Actinomycetota</taxon>
        <taxon>Actinomycetes</taxon>
        <taxon>Mycobacteriales</taxon>
        <taxon>Nocardiaceae</taxon>
        <taxon>Nocardia</taxon>
    </lineage>
</organism>
<name>A0ABU6AYE4_9NOCA</name>
<dbReference type="Pfam" id="PF13561">
    <property type="entry name" value="adh_short_C2"/>
    <property type="match status" value="1"/>
</dbReference>
<dbReference type="EMBL" id="JAYKYQ010000008">
    <property type="protein sequence ID" value="MEB3512495.1"/>
    <property type="molecule type" value="Genomic_DNA"/>
</dbReference>
<sequence length="260" mass="26602">MPLEIDLSGRVVLVTGGVRGVGAGVSKAFLAAGATVVACARRPADAPVEACGRAIDFVPCDVRDEGAVRALIDTITERHGRLDHLVNNAGGAPFALAADASKNFHAKIVELNLLAPLLLAQAANAVMQRQDEGGSIVNISSVSGHRPSPGTAAYGAAKAGVDSLTGSLAVEWAPKVRVNSLVVGPVDTELSRMHYGDQDGVDAVGRTIPLGRMARPDDVGRCAVFLASPLADYVSGATLLVHGGGERPAFLAASNADQQS</sequence>
<evidence type="ECO:0000313" key="4">
    <source>
        <dbReference type="Proteomes" id="UP001348098"/>
    </source>
</evidence>
<dbReference type="SMART" id="SM00822">
    <property type="entry name" value="PKS_KR"/>
    <property type="match status" value="1"/>
</dbReference>
<accession>A0ABU6AYE4</accession>
<protein>
    <submittedName>
        <fullName evidence="3">SDR family oxidoreductase</fullName>
    </submittedName>
</protein>
<dbReference type="CDD" id="cd05233">
    <property type="entry name" value="SDR_c"/>
    <property type="match status" value="1"/>
</dbReference>
<feature type="domain" description="Ketoreductase" evidence="2">
    <location>
        <begin position="10"/>
        <end position="187"/>
    </location>
</feature>
<reference evidence="3 4" key="1">
    <citation type="submission" date="2023-12" db="EMBL/GenBank/DDBJ databases">
        <title>novel species in genus Nocarida.</title>
        <authorList>
            <person name="Li Z."/>
        </authorList>
    </citation>
    <scope>NUCLEOTIDE SEQUENCE [LARGE SCALE GENOMIC DNA]</scope>
    <source>
        <strain evidence="3 4">CDC186</strain>
    </source>
</reference>
<evidence type="ECO:0000256" key="1">
    <source>
        <dbReference type="ARBA" id="ARBA00006484"/>
    </source>
</evidence>
<dbReference type="PRINTS" id="PR00081">
    <property type="entry name" value="GDHRDH"/>
</dbReference>
<dbReference type="PRINTS" id="PR00080">
    <property type="entry name" value="SDRFAMILY"/>
</dbReference>
<dbReference type="InterPro" id="IPR020904">
    <property type="entry name" value="Sc_DH/Rdtase_CS"/>
</dbReference>
<dbReference type="Gene3D" id="3.40.50.720">
    <property type="entry name" value="NAD(P)-binding Rossmann-like Domain"/>
    <property type="match status" value="1"/>
</dbReference>
<dbReference type="RefSeq" id="WP_195078101.1">
    <property type="nucleotide sequence ID" value="NZ_JAYESH010000004.1"/>
</dbReference>
<dbReference type="Proteomes" id="UP001348098">
    <property type="component" value="Unassembled WGS sequence"/>
</dbReference>
<dbReference type="InterPro" id="IPR002347">
    <property type="entry name" value="SDR_fam"/>
</dbReference>
<gene>
    <name evidence="3" type="ORF">U3653_20895</name>
</gene>
<dbReference type="NCBIfam" id="NF005893">
    <property type="entry name" value="PRK07856.1"/>
    <property type="match status" value="1"/>
</dbReference>